<proteinExistence type="predicted"/>
<name>A0ABX5QGA9_9MICO</name>
<keyword evidence="6" id="KW-1185">Reference proteome</keyword>
<evidence type="ECO:0000256" key="2">
    <source>
        <dbReference type="ARBA" id="ARBA00022777"/>
    </source>
</evidence>
<reference evidence="5 6" key="1">
    <citation type="submission" date="2019-01" db="EMBL/GenBank/DDBJ databases">
        <title>Leucobacter muris sp. nov. isolated from the nose of a laboratory mouse.</title>
        <authorList>
            <person name="Benga L."/>
            <person name="Sproeer C."/>
            <person name="Schumann P."/>
            <person name="Verbarg S."/>
            <person name="Bunk B."/>
            <person name="Engelhardt E."/>
            <person name="Benten P.M."/>
            <person name="Sager M."/>
        </authorList>
    </citation>
    <scope>NUCLEOTIDE SEQUENCE [LARGE SCALE GENOMIC DNA]</scope>
    <source>
        <strain evidence="5 6">DSM 101948</strain>
    </source>
</reference>
<gene>
    <name evidence="5" type="ORF">Leucomu_09505</name>
</gene>
<keyword evidence="1" id="KW-0808">Transferase</keyword>
<dbReference type="PANTHER" id="PTHR46969">
    <property type="entry name" value="BIFUNCTIONAL PROTEIN HLDE"/>
    <property type="match status" value="1"/>
</dbReference>
<keyword evidence="2" id="KW-0418">Kinase</keyword>
<evidence type="ECO:0000259" key="4">
    <source>
        <dbReference type="Pfam" id="PF00294"/>
    </source>
</evidence>
<feature type="domain" description="Carbohydrate kinase PfkB" evidence="4">
    <location>
        <begin position="65"/>
        <end position="338"/>
    </location>
</feature>
<dbReference type="InterPro" id="IPR011611">
    <property type="entry name" value="PfkB_dom"/>
</dbReference>
<evidence type="ECO:0000313" key="6">
    <source>
        <dbReference type="Proteomes" id="UP000285768"/>
    </source>
</evidence>
<dbReference type="Pfam" id="PF00294">
    <property type="entry name" value="PfkB"/>
    <property type="match status" value="1"/>
</dbReference>
<dbReference type="InterPro" id="IPR029056">
    <property type="entry name" value="Ribokinase-like"/>
</dbReference>
<evidence type="ECO:0000256" key="3">
    <source>
        <dbReference type="SAM" id="MobiDB-lite"/>
    </source>
</evidence>
<dbReference type="PROSITE" id="PS00583">
    <property type="entry name" value="PFKB_KINASES_1"/>
    <property type="match status" value="1"/>
</dbReference>
<accession>A0ABX5QGA9</accession>
<protein>
    <recommendedName>
        <fullName evidence="4">Carbohydrate kinase PfkB domain-containing protein</fullName>
    </recommendedName>
</protein>
<dbReference type="PANTHER" id="PTHR46969:SF1">
    <property type="entry name" value="BIFUNCTIONAL PROTEIN HLDE"/>
    <property type="match status" value="1"/>
</dbReference>
<evidence type="ECO:0000256" key="1">
    <source>
        <dbReference type="ARBA" id="ARBA00022679"/>
    </source>
</evidence>
<dbReference type="Gene3D" id="3.40.1190.20">
    <property type="match status" value="1"/>
</dbReference>
<evidence type="ECO:0000313" key="5">
    <source>
        <dbReference type="EMBL" id="QAB18124.1"/>
    </source>
</evidence>
<organism evidence="5 6">
    <name type="scientific">Leucobacter muris</name>
    <dbReference type="NCBI Taxonomy" id="1935379"/>
    <lineage>
        <taxon>Bacteria</taxon>
        <taxon>Bacillati</taxon>
        <taxon>Actinomycetota</taxon>
        <taxon>Actinomycetes</taxon>
        <taxon>Micrococcales</taxon>
        <taxon>Microbacteriaceae</taxon>
        <taxon>Leucobacter</taxon>
    </lineage>
</organism>
<sequence length="356" mass="37161">MPATADAQTAGEGVRADRRGASAVTPEECIARVHEAGPRVTVIGDYLLDGWWSGSADRVAREAPAPVVHLSERSESPGGAANTALNLAALGARVRAVGVVGDDDAADELRAQLAAAGVDVSGLRSVTGASTTTKVRVTVADHVLLRLDQDREEAWPIHVREAFCERTEAAMIESDALLVCDYGSTLLDDLVVERLAAMRRPPLVVVDAHRPGRWSGLRPDIVTPNASEAETLPGVSLGSGEERVERAIAATDRLLEATGAAAIVVTLDRTGTVLLRSDREPARTHAVPAPERHASGAGDVFAAAITTSRAAGAPIEDAARFAQGAANVAVRRAGTCVCSLEQLGEWFSSEREAAGP</sequence>
<feature type="region of interest" description="Disordered" evidence="3">
    <location>
        <begin position="1"/>
        <end position="21"/>
    </location>
</feature>
<dbReference type="SUPFAM" id="SSF53613">
    <property type="entry name" value="Ribokinase-like"/>
    <property type="match status" value="1"/>
</dbReference>
<dbReference type="Proteomes" id="UP000285768">
    <property type="component" value="Chromosome"/>
</dbReference>
<dbReference type="InterPro" id="IPR002173">
    <property type="entry name" value="Carboh/pur_kinase_PfkB_CS"/>
</dbReference>
<dbReference type="EMBL" id="CP035037">
    <property type="protein sequence ID" value="QAB18124.1"/>
    <property type="molecule type" value="Genomic_DNA"/>
</dbReference>